<feature type="compositionally biased region" description="Basic and acidic residues" evidence="1">
    <location>
        <begin position="176"/>
        <end position="197"/>
    </location>
</feature>
<dbReference type="InterPro" id="IPR004038">
    <property type="entry name" value="Ribosomal_eL8/eL30/eS12/Gad45"/>
</dbReference>
<dbReference type="OrthoDB" id="29563at2759"/>
<dbReference type="SUPFAM" id="SSF55315">
    <property type="entry name" value="L30e-like"/>
    <property type="match status" value="1"/>
</dbReference>
<dbReference type="GO" id="GO:0003723">
    <property type="term" value="F:RNA binding"/>
    <property type="evidence" value="ECO:0007669"/>
    <property type="project" value="InterPro"/>
</dbReference>
<feature type="region of interest" description="Disordered" evidence="1">
    <location>
        <begin position="172"/>
        <end position="197"/>
    </location>
</feature>
<protein>
    <recommendedName>
        <fullName evidence="2">Ribosomal protein eL8/eL30/eS12/Gadd45 domain-containing protein</fullName>
    </recommendedName>
</protein>
<feature type="domain" description="Ribosomal protein eL8/eL30/eS12/Gadd45" evidence="2">
    <location>
        <begin position="73"/>
        <end position="128"/>
    </location>
</feature>
<dbReference type="Pfam" id="PF01248">
    <property type="entry name" value="Ribosomal_L7Ae"/>
    <property type="match status" value="1"/>
</dbReference>
<evidence type="ECO:0000313" key="3">
    <source>
        <dbReference type="EMBL" id="ETO16334.1"/>
    </source>
</evidence>
<dbReference type="AlphaFoldDB" id="X6MR58"/>
<proteinExistence type="predicted"/>
<dbReference type="PANTHER" id="PTHR23105">
    <property type="entry name" value="RIBOSOMAL PROTEIN L7AE FAMILY MEMBER"/>
    <property type="match status" value="1"/>
</dbReference>
<dbReference type="InterPro" id="IPR029064">
    <property type="entry name" value="Ribosomal_eL30-like_sf"/>
</dbReference>
<sequence>MKLPETKKQKTARLLAAAKAQAESKPLQSEKPVVTKFGFNHVTNLIEAGRPKLVLIAHDKFQPVFFLNFFGACCEIVIDVDPIELVLWLPTLCVKKDIPFAIFRGKARLGTLVNQKTASCVALCDVKPEFQKEFDEIVKDCRVQYNDRFNYLRKKISVQIMGIKTRHKIAKRRRYRDAEAKKRKEAQEGEGKETTGK</sequence>
<comment type="caution">
    <text evidence="3">The sequence shown here is derived from an EMBL/GenBank/DDBJ whole genome shotgun (WGS) entry which is preliminary data.</text>
</comment>
<gene>
    <name evidence="3" type="ORF">RFI_21019</name>
</gene>
<evidence type="ECO:0000259" key="2">
    <source>
        <dbReference type="Pfam" id="PF01248"/>
    </source>
</evidence>
<dbReference type="Proteomes" id="UP000023152">
    <property type="component" value="Unassembled WGS sequence"/>
</dbReference>
<organism evidence="3 4">
    <name type="scientific">Reticulomyxa filosa</name>
    <dbReference type="NCBI Taxonomy" id="46433"/>
    <lineage>
        <taxon>Eukaryota</taxon>
        <taxon>Sar</taxon>
        <taxon>Rhizaria</taxon>
        <taxon>Retaria</taxon>
        <taxon>Foraminifera</taxon>
        <taxon>Monothalamids</taxon>
        <taxon>Reticulomyxidae</taxon>
        <taxon>Reticulomyxa</taxon>
    </lineage>
</organism>
<keyword evidence="4" id="KW-1185">Reference proteome</keyword>
<reference evidence="3 4" key="1">
    <citation type="journal article" date="2013" name="Curr. Biol.">
        <title>The Genome of the Foraminiferan Reticulomyxa filosa.</title>
        <authorList>
            <person name="Glockner G."/>
            <person name="Hulsmann N."/>
            <person name="Schleicher M."/>
            <person name="Noegel A.A."/>
            <person name="Eichinger L."/>
            <person name="Gallinger C."/>
            <person name="Pawlowski J."/>
            <person name="Sierra R."/>
            <person name="Euteneuer U."/>
            <person name="Pillet L."/>
            <person name="Moustafa A."/>
            <person name="Platzer M."/>
            <person name="Groth M."/>
            <person name="Szafranski K."/>
            <person name="Schliwa M."/>
        </authorList>
    </citation>
    <scope>NUCLEOTIDE SEQUENCE [LARGE SCALE GENOMIC DNA]</scope>
</reference>
<dbReference type="Gene3D" id="3.30.1330.30">
    <property type="match status" value="1"/>
</dbReference>
<evidence type="ECO:0000313" key="4">
    <source>
        <dbReference type="Proteomes" id="UP000023152"/>
    </source>
</evidence>
<evidence type="ECO:0000256" key="1">
    <source>
        <dbReference type="SAM" id="MobiDB-lite"/>
    </source>
</evidence>
<name>X6MR58_RETFI</name>
<dbReference type="InterPro" id="IPR050257">
    <property type="entry name" value="eL8/uL1-like"/>
</dbReference>
<accession>X6MR58</accession>
<dbReference type="EMBL" id="ASPP01018360">
    <property type="protein sequence ID" value="ETO16334.1"/>
    <property type="molecule type" value="Genomic_DNA"/>
</dbReference>